<reference evidence="4 5" key="1">
    <citation type="journal article" date="2016" name="Nat. Commun.">
        <title>Thousands of microbial genomes shed light on interconnected biogeochemical processes in an aquifer system.</title>
        <authorList>
            <person name="Anantharaman K."/>
            <person name="Brown C.T."/>
            <person name="Hug L.A."/>
            <person name="Sharon I."/>
            <person name="Castelle C.J."/>
            <person name="Probst A.J."/>
            <person name="Thomas B.C."/>
            <person name="Singh A."/>
            <person name="Wilkins M.J."/>
            <person name="Karaoz U."/>
            <person name="Brodie E.L."/>
            <person name="Williams K.H."/>
            <person name="Hubbard S.S."/>
            <person name="Banfield J.F."/>
        </authorList>
    </citation>
    <scope>NUCLEOTIDE SEQUENCE [LARGE SCALE GENOMIC DNA]</scope>
</reference>
<dbReference type="Pfam" id="PF05193">
    <property type="entry name" value="Peptidase_M16_C"/>
    <property type="match status" value="1"/>
</dbReference>
<dbReference type="Proteomes" id="UP000178526">
    <property type="component" value="Unassembled WGS sequence"/>
</dbReference>
<evidence type="ECO:0000313" key="4">
    <source>
        <dbReference type="EMBL" id="OGL41989.1"/>
    </source>
</evidence>
<dbReference type="Gene3D" id="3.30.830.10">
    <property type="entry name" value="Metalloenzyme, LuxS/M16 peptidase-like"/>
    <property type="match status" value="2"/>
</dbReference>
<evidence type="ECO:0000259" key="2">
    <source>
        <dbReference type="Pfam" id="PF00675"/>
    </source>
</evidence>
<organism evidence="4 5">
    <name type="scientific">Candidatus Schekmanbacteria bacterium GWA2_38_11</name>
    <dbReference type="NCBI Taxonomy" id="1817876"/>
    <lineage>
        <taxon>Bacteria</taxon>
        <taxon>Candidatus Schekmaniibacteriota</taxon>
    </lineage>
</organism>
<dbReference type="PANTHER" id="PTHR11851:SF49">
    <property type="entry name" value="MITOCHONDRIAL-PROCESSING PEPTIDASE SUBUNIT ALPHA"/>
    <property type="match status" value="1"/>
</dbReference>
<evidence type="ECO:0000256" key="1">
    <source>
        <dbReference type="ARBA" id="ARBA00007261"/>
    </source>
</evidence>
<sequence>MQYRKEELPNGIRLISEVVSHVHSVAVGMWVMNGSRDEDEKVNGAFHFIEHLLFKGTKTRDAKNIAFAIDSIGGQFDAFTTREYTCFYIKALDKYLDTIMELLSDILLNSTFEGEEFVKEKQVIMEEIKMSKDMPDDYLHNLFYKTFWGNHGLGRPILGTKKTITGLTPEFLRKYFKTSYQPQRMIISVVGNFCEEKLIDLTRKYFIFENPEGNNIPPREKPVCKSGYVLKQKKLEQIYFCLGMPGLKQTSEERFIKYILNLVLGGSISSRLFQKIREERGLVYNICSFFTSFSDSGILEVFGSTSPGNIEEILKLIFNEFDEIINKGITPKEIDIAKNHLKANFLLALESTSTRMSKLAKQEIYFKGFFTIDETLQGIDAVTLEHVQNLAKRLFKRETIVFAATGLLKENLDIASFY</sequence>
<comment type="similarity">
    <text evidence="1">Belongs to the peptidase M16 family.</text>
</comment>
<proteinExistence type="inferred from homology"/>
<comment type="caution">
    <text evidence="4">The sequence shown here is derived from an EMBL/GenBank/DDBJ whole genome shotgun (WGS) entry which is preliminary data.</text>
</comment>
<dbReference type="InterPro" id="IPR050361">
    <property type="entry name" value="MPP/UQCRC_Complex"/>
</dbReference>
<protein>
    <recommendedName>
        <fullName evidence="6">Zinc protease</fullName>
    </recommendedName>
</protein>
<dbReference type="AlphaFoldDB" id="A0A1F7RKA4"/>
<dbReference type="GO" id="GO:0046872">
    <property type="term" value="F:metal ion binding"/>
    <property type="evidence" value="ECO:0007669"/>
    <property type="project" value="InterPro"/>
</dbReference>
<accession>A0A1F7RKA4</accession>
<evidence type="ECO:0000313" key="5">
    <source>
        <dbReference type="Proteomes" id="UP000178526"/>
    </source>
</evidence>
<feature type="domain" description="Peptidase M16 C-terminal" evidence="3">
    <location>
        <begin position="167"/>
        <end position="340"/>
    </location>
</feature>
<dbReference type="InterPro" id="IPR011249">
    <property type="entry name" value="Metalloenz_LuxS/M16"/>
</dbReference>
<name>A0A1F7RKA4_9BACT</name>
<dbReference type="InterPro" id="IPR007863">
    <property type="entry name" value="Peptidase_M16_C"/>
</dbReference>
<evidence type="ECO:0000259" key="3">
    <source>
        <dbReference type="Pfam" id="PF05193"/>
    </source>
</evidence>
<dbReference type="PANTHER" id="PTHR11851">
    <property type="entry name" value="METALLOPROTEASE"/>
    <property type="match status" value="1"/>
</dbReference>
<dbReference type="EMBL" id="MGDB01000060">
    <property type="protein sequence ID" value="OGL41989.1"/>
    <property type="molecule type" value="Genomic_DNA"/>
</dbReference>
<dbReference type="Pfam" id="PF00675">
    <property type="entry name" value="Peptidase_M16"/>
    <property type="match status" value="1"/>
</dbReference>
<dbReference type="InterPro" id="IPR011765">
    <property type="entry name" value="Pept_M16_N"/>
</dbReference>
<gene>
    <name evidence="4" type="ORF">A2042_05995</name>
</gene>
<evidence type="ECO:0008006" key="6">
    <source>
        <dbReference type="Google" id="ProtNLM"/>
    </source>
</evidence>
<dbReference type="SUPFAM" id="SSF63411">
    <property type="entry name" value="LuxS/MPP-like metallohydrolase"/>
    <property type="match status" value="2"/>
</dbReference>
<feature type="domain" description="Peptidase M16 N-terminal" evidence="2">
    <location>
        <begin position="20"/>
        <end position="161"/>
    </location>
</feature>